<dbReference type="EMBL" id="PFBU01000067">
    <property type="protein sequence ID" value="PIR78071.1"/>
    <property type="molecule type" value="Genomic_DNA"/>
</dbReference>
<accession>A0A2H0TXY5</accession>
<dbReference type="PROSITE" id="PS50853">
    <property type="entry name" value="FN3"/>
    <property type="match status" value="2"/>
</dbReference>
<name>A0A2H0TXY5_9BACT</name>
<feature type="domain" description="Fibronectin type-III" evidence="1">
    <location>
        <begin position="324"/>
        <end position="412"/>
    </location>
</feature>
<sequence>DEEYKALESFLGVCSGSGTGCIDAIGWRGTDQGTQLKSGGSSGFNFLLAGYNNMVGSFVNQDISGLLWSTSENYGAYTWARFFYSSKAGVNRYFYDKKYGYSVRCLRSPTPCGGESSVSYEGQNYNLVEIGDQCWIADNLNVGDMIDSSVDPSSSSVEKWCYDNNSTSCTSQGGLYTWAEAMQLDPSCNNGSCAGSINVNHQGICPAGYHIPTDVEIKTLEMSLGMTQEQANLVGVRGTDEGTQLKIGGTSGFGFRLAGYYGDSFYNSGSYGYMWSASEIINTNKAWSRTLSALTSVDHSSGSKAFGYFVRCLKTISTPNNPSAPSSPIIISLVASSSTVQINWTGVSGAIYYAVSSTIPGQEIIAPVSQTNYTFSDLSPGTSYSFQVQATDDYSQSSNFSSVSSTATLLPDPPAAPSSISNTPSSSSIIINWDAVFGADYYTIFVGLPNQSQTVIIGTNTDSQPQPISRNWDYSTAEFLYLKSELGSLNGNISSLAFYKASGNTGVTIEDVTIYLKHTTATILSSGSISMTGYIQVYSGAFPNTASSGWSSVNFNTPFAYDGTSNLQILVVKGYQAKVGTPPSYRFTSTGANRASNYKSKYYQSDTPWSVSSDSTATVNRSNIQLGYYTGDIFGSIIFTTTTLDTSYNFTGLSPNTMYHFQMSATDAYSQTSVSSTIYSATTLP</sequence>
<dbReference type="NCBIfam" id="TIGR02145">
    <property type="entry name" value="Fib_succ_major"/>
    <property type="match status" value="1"/>
</dbReference>
<dbReference type="InterPro" id="IPR036116">
    <property type="entry name" value="FN3_sf"/>
</dbReference>
<evidence type="ECO:0000313" key="3">
    <source>
        <dbReference type="Proteomes" id="UP000230852"/>
    </source>
</evidence>
<dbReference type="SMART" id="SM00060">
    <property type="entry name" value="FN3"/>
    <property type="match status" value="2"/>
</dbReference>
<evidence type="ECO:0000313" key="2">
    <source>
        <dbReference type="EMBL" id="PIR78071.1"/>
    </source>
</evidence>
<dbReference type="Gene3D" id="2.60.40.10">
    <property type="entry name" value="Immunoglobulins"/>
    <property type="match status" value="2"/>
</dbReference>
<gene>
    <name evidence="2" type="ORF">COU28_03665</name>
</gene>
<dbReference type="Proteomes" id="UP000230852">
    <property type="component" value="Unassembled WGS sequence"/>
</dbReference>
<dbReference type="SUPFAM" id="SSF49265">
    <property type="entry name" value="Fibronectin type III"/>
    <property type="match status" value="1"/>
</dbReference>
<protein>
    <recommendedName>
        <fullName evidence="1">Fibronectin type-III domain-containing protein</fullName>
    </recommendedName>
</protein>
<dbReference type="InterPro" id="IPR003961">
    <property type="entry name" value="FN3_dom"/>
</dbReference>
<organism evidence="2 3">
    <name type="scientific">Candidatus Magasanikbacteria bacterium CG10_big_fil_rev_8_21_14_0_10_36_16</name>
    <dbReference type="NCBI Taxonomy" id="1974645"/>
    <lineage>
        <taxon>Bacteria</taxon>
        <taxon>Candidatus Magasanikiibacteriota</taxon>
    </lineage>
</organism>
<dbReference type="CDD" id="cd00063">
    <property type="entry name" value="FN3"/>
    <property type="match status" value="2"/>
</dbReference>
<dbReference type="AlphaFoldDB" id="A0A2H0TXY5"/>
<evidence type="ECO:0000259" key="1">
    <source>
        <dbReference type="PROSITE" id="PS50853"/>
    </source>
</evidence>
<proteinExistence type="predicted"/>
<dbReference type="Pfam" id="PF00041">
    <property type="entry name" value="fn3"/>
    <property type="match status" value="1"/>
</dbReference>
<dbReference type="InterPro" id="IPR011871">
    <property type="entry name" value="Fib_succ_major"/>
</dbReference>
<dbReference type="InterPro" id="IPR013783">
    <property type="entry name" value="Ig-like_fold"/>
</dbReference>
<reference evidence="3" key="1">
    <citation type="submission" date="2017-09" db="EMBL/GenBank/DDBJ databases">
        <title>Depth-based differentiation of microbial function through sediment-hosted aquifers and enrichment of novel symbionts in the deep terrestrial subsurface.</title>
        <authorList>
            <person name="Probst A.J."/>
            <person name="Ladd B."/>
            <person name="Jarett J.K."/>
            <person name="Geller-Mcgrath D.E."/>
            <person name="Sieber C.M.K."/>
            <person name="Emerson J.B."/>
            <person name="Anantharaman K."/>
            <person name="Thomas B.C."/>
            <person name="Malmstrom R."/>
            <person name="Stieglmeier M."/>
            <person name="Klingl A."/>
            <person name="Woyke T."/>
            <person name="Ryan C.M."/>
            <person name="Banfield J.F."/>
        </authorList>
    </citation>
    <scope>NUCLEOTIDE SEQUENCE [LARGE SCALE GENOMIC DNA]</scope>
</reference>
<feature type="non-terminal residue" evidence="2">
    <location>
        <position position="1"/>
    </location>
</feature>
<feature type="domain" description="Fibronectin type-III" evidence="1">
    <location>
        <begin position="589"/>
        <end position="685"/>
    </location>
</feature>
<dbReference type="Pfam" id="PF09603">
    <property type="entry name" value="Fib_succ_major"/>
    <property type="match status" value="1"/>
</dbReference>
<comment type="caution">
    <text evidence="2">The sequence shown here is derived from an EMBL/GenBank/DDBJ whole genome shotgun (WGS) entry which is preliminary data.</text>
</comment>